<evidence type="ECO:0000259" key="1">
    <source>
        <dbReference type="Pfam" id="PF00561"/>
    </source>
</evidence>
<dbReference type="InterPro" id="IPR000073">
    <property type="entry name" value="AB_hydrolase_1"/>
</dbReference>
<dbReference type="RefSeq" id="WP_191854314.1">
    <property type="nucleotide sequence ID" value="NZ_BNBP01000028.1"/>
</dbReference>
<proteinExistence type="predicted"/>
<dbReference type="SUPFAM" id="SSF53474">
    <property type="entry name" value="alpha/beta-Hydrolases"/>
    <property type="match status" value="1"/>
</dbReference>
<comment type="caution">
    <text evidence="2">The sequence shown here is derived from an EMBL/GenBank/DDBJ whole genome shotgun (WGS) entry which is preliminary data.</text>
</comment>
<evidence type="ECO:0000313" key="2">
    <source>
        <dbReference type="EMBL" id="MBA5224939.1"/>
    </source>
</evidence>
<accession>A0A7W2DXP4</accession>
<dbReference type="AlphaFoldDB" id="A0A7W2DXP4"/>
<name>A0A7W2DXP4_9ACTN</name>
<evidence type="ECO:0000313" key="3">
    <source>
        <dbReference type="Proteomes" id="UP000587608"/>
    </source>
</evidence>
<feature type="domain" description="AB hydrolase-1" evidence="1">
    <location>
        <begin position="154"/>
        <end position="340"/>
    </location>
</feature>
<keyword evidence="2" id="KW-0378">Hydrolase</keyword>
<organism evidence="2 3">
    <name type="scientific">Streptomyces griseoaurantiacus</name>
    <dbReference type="NCBI Taxonomy" id="68213"/>
    <lineage>
        <taxon>Bacteria</taxon>
        <taxon>Bacillati</taxon>
        <taxon>Actinomycetota</taxon>
        <taxon>Actinomycetes</taxon>
        <taxon>Kitasatosporales</taxon>
        <taxon>Streptomycetaceae</taxon>
        <taxon>Streptomyces</taxon>
        <taxon>Streptomyces aurantiacus group</taxon>
    </lineage>
</organism>
<dbReference type="Proteomes" id="UP000587608">
    <property type="component" value="Unassembled WGS sequence"/>
</dbReference>
<dbReference type="Gene3D" id="3.40.50.1820">
    <property type="entry name" value="alpha/beta hydrolase"/>
    <property type="match status" value="1"/>
</dbReference>
<dbReference type="GO" id="GO:0016787">
    <property type="term" value="F:hydrolase activity"/>
    <property type="evidence" value="ECO:0007669"/>
    <property type="project" value="UniProtKB-KW"/>
</dbReference>
<dbReference type="EMBL" id="JACERG010000017">
    <property type="protein sequence ID" value="MBA5224939.1"/>
    <property type="molecule type" value="Genomic_DNA"/>
</dbReference>
<dbReference type="Pfam" id="PF00561">
    <property type="entry name" value="Abhydrolase_1"/>
    <property type="match status" value="1"/>
</dbReference>
<gene>
    <name evidence="2" type="ORF">H1X69_26555</name>
</gene>
<protein>
    <submittedName>
        <fullName evidence="2">Alpha/beta hydrolase</fullName>
    </submittedName>
</protein>
<dbReference type="InterPro" id="IPR029058">
    <property type="entry name" value="AB_hydrolase_fold"/>
</dbReference>
<reference evidence="2 3" key="1">
    <citation type="submission" date="2020-07" db="EMBL/GenBank/DDBJ databases">
        <title>Differential regulation of undecylprodigiosin biosynthesis in the yeast-scavenging Streptomyces strain MBK6.</title>
        <authorList>
            <person name="Baral B."/>
            <person name="Siitonen V."/>
            <person name="Laughlin M."/>
            <person name="Yamada K."/>
            <person name="Ilomaeki M."/>
            <person name="Metsae-Ketelae M."/>
            <person name="Niemi J."/>
        </authorList>
    </citation>
    <scope>NUCLEOTIDE SEQUENCE [LARGE SCALE GENOMIC DNA]</scope>
    <source>
        <strain evidence="2 3">MBK6</strain>
    </source>
</reference>
<sequence length="395" mass="43360">MMVSDQEIIDRFPVGYHPLHPNVSLNFQLNRFYGWTNEERMLEELRTVAPRVCDYADWTRLMLKLSDKALAADRRLPAAYYARAAQFFLRPDDPRFAPAQRRFLDNVEAGNGVTASDRHLVPYGTTRLTAYRFTPARARGTIVVFGGYDSYIAEWLPAALALRDAGLDTVVFDGPGQGTVLDAGVPMTPDWHLPVAAVLDHFHLSDVTLAGFSLGGGLVMRAAAREPRVARVVAWDILTDLFEAFRALLGSMGLGALAADFEGLPAPVLDAAVAEGCRADLLLDWFVEQGRRVMGVDTASSLFRAWNTYRTDDVSHLVTQDVLLLAGAADHYVPLRMLGDQVLTLPAARSVVARVFTEAEQAQNHCQIGNQGLALKVILDWLDQVGGRSPEPAAS</sequence>